<sequence length="241" mass="26174">MSTSFCPRPHRVASRPAEPPPSHVRSDRPVSPSRARRKSTSAPTPSVVKAPDREAMARAVEDFLAAAGLSLKGDANLVGTPERVAEAWVNEFLDGYAQTPEAALGETFPAPANSSGELVVVTDLRFHSMCPHHLLPFTGRAHVAYVPGSRVVGFGRLSALVDCFAHRLILQEDLARQVAGSLARVLGSPATACIIEAEQSCMRLRGDRQRDAVTHAEAYEGRLRRDGALRRELWARLGARR</sequence>
<keyword evidence="9" id="KW-1185">Reference proteome</keyword>
<feature type="domain" description="GTP cyclohydrolase I" evidence="7">
    <location>
        <begin position="57"/>
        <end position="235"/>
    </location>
</feature>
<keyword evidence="4" id="KW-0554">One-carbon metabolism</keyword>
<evidence type="ECO:0000256" key="5">
    <source>
        <dbReference type="ARBA" id="ARBA00022801"/>
    </source>
</evidence>
<dbReference type="InterPro" id="IPR020602">
    <property type="entry name" value="GTP_CycHdrlase_I_dom"/>
</dbReference>
<evidence type="ECO:0000259" key="7">
    <source>
        <dbReference type="Pfam" id="PF01227"/>
    </source>
</evidence>
<gene>
    <name evidence="8" type="ORF">JY651_21970</name>
</gene>
<dbReference type="PANTHER" id="PTHR11109">
    <property type="entry name" value="GTP CYCLOHYDROLASE I"/>
    <property type="match status" value="1"/>
</dbReference>
<name>A0ABX7PA65_9BACT</name>
<evidence type="ECO:0000313" key="8">
    <source>
        <dbReference type="EMBL" id="QSQ27414.1"/>
    </source>
</evidence>
<evidence type="ECO:0000256" key="6">
    <source>
        <dbReference type="SAM" id="MobiDB-lite"/>
    </source>
</evidence>
<accession>A0ABX7PA65</accession>
<dbReference type="NCBIfam" id="NF006825">
    <property type="entry name" value="PRK09347.1-2"/>
    <property type="match status" value="1"/>
</dbReference>
<dbReference type="InterPro" id="IPR043133">
    <property type="entry name" value="GTP-CH-I_C/QueF"/>
</dbReference>
<proteinExistence type="predicted"/>
<dbReference type="Pfam" id="PF01227">
    <property type="entry name" value="GTP_cyclohydroI"/>
    <property type="match status" value="1"/>
</dbReference>
<evidence type="ECO:0000256" key="2">
    <source>
        <dbReference type="ARBA" id="ARBA00005080"/>
    </source>
</evidence>
<dbReference type="NCBIfam" id="NF006826">
    <property type="entry name" value="PRK09347.1-3"/>
    <property type="match status" value="1"/>
</dbReference>
<organism evidence="8 9">
    <name type="scientific">Pyxidicoccus parkwayensis</name>
    <dbReference type="NCBI Taxonomy" id="2813578"/>
    <lineage>
        <taxon>Bacteria</taxon>
        <taxon>Pseudomonadati</taxon>
        <taxon>Myxococcota</taxon>
        <taxon>Myxococcia</taxon>
        <taxon>Myxococcales</taxon>
        <taxon>Cystobacterineae</taxon>
        <taxon>Myxococcaceae</taxon>
        <taxon>Pyxidicoccus</taxon>
    </lineage>
</organism>
<protein>
    <recommendedName>
        <fullName evidence="3">GTP cyclohydrolase I</fullName>
        <ecNumber evidence="3">3.5.4.16</ecNumber>
    </recommendedName>
</protein>
<dbReference type="SUPFAM" id="SSF55620">
    <property type="entry name" value="Tetrahydrobiopterin biosynthesis enzymes-like"/>
    <property type="match status" value="1"/>
</dbReference>
<dbReference type="Gene3D" id="3.30.1130.10">
    <property type="match status" value="1"/>
</dbReference>
<dbReference type="Proteomes" id="UP000662747">
    <property type="component" value="Chromosome"/>
</dbReference>
<dbReference type="EMBL" id="CP071090">
    <property type="protein sequence ID" value="QSQ27414.1"/>
    <property type="molecule type" value="Genomic_DNA"/>
</dbReference>
<dbReference type="PANTHER" id="PTHR11109:SF7">
    <property type="entry name" value="GTP CYCLOHYDROLASE 1"/>
    <property type="match status" value="1"/>
</dbReference>
<evidence type="ECO:0000256" key="4">
    <source>
        <dbReference type="ARBA" id="ARBA00022563"/>
    </source>
</evidence>
<evidence type="ECO:0000256" key="3">
    <source>
        <dbReference type="ARBA" id="ARBA00012715"/>
    </source>
</evidence>
<dbReference type="EC" id="3.5.4.16" evidence="3"/>
<dbReference type="InterPro" id="IPR001474">
    <property type="entry name" value="GTP_CycHdrlase_I"/>
</dbReference>
<dbReference type="Gene3D" id="1.10.286.10">
    <property type="match status" value="1"/>
</dbReference>
<evidence type="ECO:0000313" key="9">
    <source>
        <dbReference type="Proteomes" id="UP000662747"/>
    </source>
</evidence>
<keyword evidence="5" id="KW-0378">Hydrolase</keyword>
<reference evidence="8 9" key="1">
    <citation type="submission" date="2021-02" db="EMBL/GenBank/DDBJ databases">
        <title>De Novo genome assembly of isolated myxobacteria.</title>
        <authorList>
            <person name="Stevens D.C."/>
        </authorList>
    </citation>
    <scope>NUCLEOTIDE SEQUENCE [LARGE SCALE GENOMIC DNA]</scope>
    <source>
        <strain evidence="9">SCPEA02</strain>
    </source>
</reference>
<feature type="region of interest" description="Disordered" evidence="6">
    <location>
        <begin position="1"/>
        <end position="53"/>
    </location>
</feature>
<comment type="catalytic activity">
    <reaction evidence="1">
        <text>GTP + H2O = 7,8-dihydroneopterin 3'-triphosphate + formate + H(+)</text>
        <dbReference type="Rhea" id="RHEA:17473"/>
        <dbReference type="ChEBI" id="CHEBI:15377"/>
        <dbReference type="ChEBI" id="CHEBI:15378"/>
        <dbReference type="ChEBI" id="CHEBI:15740"/>
        <dbReference type="ChEBI" id="CHEBI:37565"/>
        <dbReference type="ChEBI" id="CHEBI:58462"/>
        <dbReference type="EC" id="3.5.4.16"/>
    </reaction>
</comment>
<comment type="pathway">
    <text evidence="2">Cofactor biosynthesis; 7,8-dihydroneopterin triphosphate biosynthesis; 7,8-dihydroneopterin triphosphate from GTP: step 1/1.</text>
</comment>
<dbReference type="InterPro" id="IPR043134">
    <property type="entry name" value="GTP-CH-I_N"/>
</dbReference>
<evidence type="ECO:0000256" key="1">
    <source>
        <dbReference type="ARBA" id="ARBA00001052"/>
    </source>
</evidence>